<keyword evidence="5" id="KW-1185">Reference proteome</keyword>
<feature type="signal peptide" evidence="1">
    <location>
        <begin position="1"/>
        <end position="18"/>
    </location>
</feature>
<organism evidence="4 7">
    <name type="scientific">Halopseudomonas bauzanensis</name>
    <dbReference type="NCBI Taxonomy" id="653930"/>
    <lineage>
        <taxon>Bacteria</taxon>
        <taxon>Pseudomonadati</taxon>
        <taxon>Pseudomonadota</taxon>
        <taxon>Gammaproteobacteria</taxon>
        <taxon>Pseudomonadales</taxon>
        <taxon>Pseudomonadaceae</taxon>
        <taxon>Halopseudomonas</taxon>
    </lineage>
</organism>
<evidence type="ECO:0000313" key="7">
    <source>
        <dbReference type="Proteomes" id="UP000305198"/>
    </source>
</evidence>
<evidence type="ECO:0000313" key="2">
    <source>
        <dbReference type="EMBL" id="SES08730.1"/>
    </source>
</evidence>
<dbReference type="Proteomes" id="UP000186904">
    <property type="component" value="Unassembled WGS sequence"/>
</dbReference>
<dbReference type="AlphaFoldDB" id="A0A031M9Q3"/>
<evidence type="ECO:0000313" key="5">
    <source>
        <dbReference type="Proteomes" id="UP000186599"/>
    </source>
</evidence>
<dbReference type="EMBL" id="SWAV01000005">
    <property type="protein sequence ID" value="TKA90354.1"/>
    <property type="molecule type" value="Genomic_DNA"/>
</dbReference>
<dbReference type="Proteomes" id="UP000305198">
    <property type="component" value="Unassembled WGS sequence"/>
</dbReference>
<proteinExistence type="predicted"/>
<dbReference type="RefSeq" id="WP_036992264.1">
    <property type="nucleotide sequence ID" value="NZ_FOGN01000004.1"/>
</dbReference>
<reference evidence="4 7" key="2">
    <citation type="submission" date="2019-04" db="EMBL/GenBank/DDBJ databases">
        <title>Crypto-aerobic microbial life in anoxic (sulfidic) marine sediments.</title>
        <authorList>
            <person name="Bhattacharya S."/>
            <person name="Roy C."/>
            <person name="Mondal N."/>
            <person name="Sarkar J."/>
            <person name="Mandal S."/>
            <person name="Rameez M.J."/>
            <person name="Ghosh W."/>
        </authorList>
    </citation>
    <scope>NUCLEOTIDE SEQUENCE [LARGE SCALE GENOMIC DNA]</scope>
    <source>
        <strain evidence="4 7">SBBB</strain>
    </source>
</reference>
<evidence type="ECO:0000313" key="4">
    <source>
        <dbReference type="EMBL" id="TKA90354.1"/>
    </source>
</evidence>
<feature type="chain" id="PRO_5010401299" description="3-phosphoglycerate kinase" evidence="1">
    <location>
        <begin position="19"/>
        <end position="105"/>
    </location>
</feature>
<evidence type="ECO:0000313" key="6">
    <source>
        <dbReference type="Proteomes" id="UP000186904"/>
    </source>
</evidence>
<sequence length="105" mass="11412">MYQLLLAIGIALAPPVFAEAFPIDVKLGPGADEVSVSSTDLGNIAALKLTSQATVPLRCQATFVNGPERPLPRRVRLQPGEEVVLTHEFTREIIRVRVHIDCAPE</sequence>
<dbReference type="OrthoDB" id="6902574at2"/>
<dbReference type="EMBL" id="FOUA01000004">
    <property type="protein sequence ID" value="SFM08464.1"/>
    <property type="molecule type" value="Genomic_DNA"/>
</dbReference>
<gene>
    <name evidence="4" type="ORF">FA869_14640</name>
    <name evidence="3" type="ORF">SAMN04487855_2218</name>
    <name evidence="2" type="ORF">SAMN05216589_2219</name>
</gene>
<evidence type="ECO:0000256" key="1">
    <source>
        <dbReference type="SAM" id="SignalP"/>
    </source>
</evidence>
<dbReference type="Proteomes" id="UP000186599">
    <property type="component" value="Unassembled WGS sequence"/>
</dbReference>
<dbReference type="STRING" id="653930.SAMN05216589_2219"/>
<evidence type="ECO:0000313" key="3">
    <source>
        <dbReference type="EMBL" id="SFM08464.1"/>
    </source>
</evidence>
<reference evidence="5 6" key="1">
    <citation type="submission" date="2016-10" db="EMBL/GenBank/DDBJ databases">
        <authorList>
            <person name="de Groot N.N."/>
        </authorList>
    </citation>
    <scope>NUCLEOTIDE SEQUENCE [LARGE SCALE GENOMIC DNA]</scope>
    <source>
        <strain evidence="3 5">CGMCC 1.9095</strain>
        <strain evidence="2 6">DSM 22558</strain>
    </source>
</reference>
<protein>
    <recommendedName>
        <fullName evidence="8">3-phosphoglycerate kinase</fullName>
    </recommendedName>
</protein>
<accession>A0A031M9Q3</accession>
<keyword evidence="1" id="KW-0732">Signal</keyword>
<dbReference type="EMBL" id="FOGN01000004">
    <property type="protein sequence ID" value="SES08730.1"/>
    <property type="molecule type" value="Genomic_DNA"/>
</dbReference>
<evidence type="ECO:0008006" key="8">
    <source>
        <dbReference type="Google" id="ProtNLM"/>
    </source>
</evidence>
<name>A0A031M9Q3_9GAMM</name>